<reference evidence="2 3" key="1">
    <citation type="journal article" date="2019" name="Nat. Ecol. Evol.">
        <title>Megaphylogeny resolves global patterns of mushroom evolution.</title>
        <authorList>
            <person name="Varga T."/>
            <person name="Krizsan K."/>
            <person name="Foldi C."/>
            <person name="Dima B."/>
            <person name="Sanchez-Garcia M."/>
            <person name="Sanchez-Ramirez S."/>
            <person name="Szollosi G.J."/>
            <person name="Szarkandi J.G."/>
            <person name="Papp V."/>
            <person name="Albert L."/>
            <person name="Andreopoulos W."/>
            <person name="Angelini C."/>
            <person name="Antonin V."/>
            <person name="Barry K.W."/>
            <person name="Bougher N.L."/>
            <person name="Buchanan P."/>
            <person name="Buyck B."/>
            <person name="Bense V."/>
            <person name="Catcheside P."/>
            <person name="Chovatia M."/>
            <person name="Cooper J."/>
            <person name="Damon W."/>
            <person name="Desjardin D."/>
            <person name="Finy P."/>
            <person name="Geml J."/>
            <person name="Haridas S."/>
            <person name="Hughes K."/>
            <person name="Justo A."/>
            <person name="Karasinski D."/>
            <person name="Kautmanova I."/>
            <person name="Kiss B."/>
            <person name="Kocsube S."/>
            <person name="Kotiranta H."/>
            <person name="LaButti K.M."/>
            <person name="Lechner B.E."/>
            <person name="Liimatainen K."/>
            <person name="Lipzen A."/>
            <person name="Lukacs Z."/>
            <person name="Mihaltcheva S."/>
            <person name="Morgado L.N."/>
            <person name="Niskanen T."/>
            <person name="Noordeloos M.E."/>
            <person name="Ohm R.A."/>
            <person name="Ortiz-Santana B."/>
            <person name="Ovrebo C."/>
            <person name="Racz N."/>
            <person name="Riley R."/>
            <person name="Savchenko A."/>
            <person name="Shiryaev A."/>
            <person name="Soop K."/>
            <person name="Spirin V."/>
            <person name="Szebenyi C."/>
            <person name="Tomsovsky M."/>
            <person name="Tulloss R.E."/>
            <person name="Uehling J."/>
            <person name="Grigoriev I.V."/>
            <person name="Vagvolgyi C."/>
            <person name="Papp T."/>
            <person name="Martin F.M."/>
            <person name="Miettinen O."/>
            <person name="Hibbett D.S."/>
            <person name="Nagy L.G."/>
        </authorList>
    </citation>
    <scope>NUCLEOTIDE SEQUENCE [LARGE SCALE GENOMIC DNA]</scope>
    <source>
        <strain evidence="2 3">HHB13444</strain>
    </source>
</reference>
<feature type="compositionally biased region" description="Basic and acidic residues" evidence="1">
    <location>
        <begin position="38"/>
        <end position="48"/>
    </location>
</feature>
<gene>
    <name evidence="2" type="ORF">K466DRAFT_400250</name>
</gene>
<dbReference type="Proteomes" id="UP000308197">
    <property type="component" value="Unassembled WGS sequence"/>
</dbReference>
<dbReference type="EMBL" id="ML211865">
    <property type="protein sequence ID" value="TFK80028.1"/>
    <property type="molecule type" value="Genomic_DNA"/>
</dbReference>
<proteinExistence type="predicted"/>
<evidence type="ECO:0000313" key="3">
    <source>
        <dbReference type="Proteomes" id="UP000308197"/>
    </source>
</evidence>
<dbReference type="AlphaFoldDB" id="A0A5C3NUI7"/>
<name>A0A5C3NUI7_9APHY</name>
<accession>A0A5C3NUI7</accession>
<organism evidence="2 3">
    <name type="scientific">Polyporus arcularius HHB13444</name>
    <dbReference type="NCBI Taxonomy" id="1314778"/>
    <lineage>
        <taxon>Eukaryota</taxon>
        <taxon>Fungi</taxon>
        <taxon>Dikarya</taxon>
        <taxon>Basidiomycota</taxon>
        <taxon>Agaricomycotina</taxon>
        <taxon>Agaricomycetes</taxon>
        <taxon>Polyporales</taxon>
        <taxon>Polyporaceae</taxon>
        <taxon>Polyporus</taxon>
    </lineage>
</organism>
<feature type="region of interest" description="Disordered" evidence="1">
    <location>
        <begin position="1"/>
        <end position="208"/>
    </location>
</feature>
<evidence type="ECO:0000256" key="1">
    <source>
        <dbReference type="SAM" id="MobiDB-lite"/>
    </source>
</evidence>
<protein>
    <submittedName>
        <fullName evidence="2">Uncharacterized protein</fullName>
    </submittedName>
</protein>
<evidence type="ECO:0000313" key="2">
    <source>
        <dbReference type="EMBL" id="TFK80028.1"/>
    </source>
</evidence>
<dbReference type="InParanoid" id="A0A5C3NUI7"/>
<keyword evidence="3" id="KW-1185">Reference proteome</keyword>
<sequence>MSGPVPRNSGRLQDIQSRRRQVQPAQCGNALATLPADTRPRPPRDHFARLRPGLWGPARPLADAGSPVSNSDFVGWPRRHASTSTREPGTSARHDASPVPRQHARRVCTRTQERDRGRIKRRDGRAGRPGSKTTRHILTMRHFPATPSSLPHSDRSPADGNARPRVLRASWTRPNRASLESGRGAPPDRAQLSPTRFPQPGLDTQPHSRALAACGTARRSELANR</sequence>